<feature type="transmembrane region" description="Helical" evidence="2">
    <location>
        <begin position="238"/>
        <end position="259"/>
    </location>
</feature>
<dbReference type="Proteomes" id="UP001387293">
    <property type="component" value="Unassembled WGS sequence"/>
</dbReference>
<evidence type="ECO:0000313" key="5">
    <source>
        <dbReference type="Proteomes" id="UP001387293"/>
    </source>
</evidence>
<proteinExistence type="predicted"/>
<dbReference type="InterPro" id="IPR037185">
    <property type="entry name" value="EmrE-like"/>
</dbReference>
<reference evidence="4 5" key="1">
    <citation type="submission" date="2022-12" db="EMBL/GenBank/DDBJ databases">
        <authorList>
            <person name="Muema E."/>
        </authorList>
    </citation>
    <scope>NUCLEOTIDE SEQUENCE [LARGE SCALE GENOMIC DNA]</scope>
    <source>
        <strain evidence="5">1326</strain>
    </source>
</reference>
<evidence type="ECO:0000259" key="3">
    <source>
        <dbReference type="Pfam" id="PF00892"/>
    </source>
</evidence>
<feature type="domain" description="EamA" evidence="3">
    <location>
        <begin position="6"/>
        <end position="135"/>
    </location>
</feature>
<dbReference type="PANTHER" id="PTHR22911:SF76">
    <property type="entry name" value="EAMA DOMAIN-CONTAINING PROTEIN"/>
    <property type="match status" value="1"/>
</dbReference>
<feature type="transmembrane region" description="Helical" evidence="2">
    <location>
        <begin position="31"/>
        <end position="52"/>
    </location>
</feature>
<feature type="transmembrane region" description="Helical" evidence="2">
    <location>
        <begin position="116"/>
        <end position="135"/>
    </location>
</feature>
<feature type="transmembrane region" description="Helical" evidence="2">
    <location>
        <begin position="208"/>
        <end position="226"/>
    </location>
</feature>
<organism evidence="4 5">
    <name type="scientific">Mesorhizobium salmacidum</name>
    <dbReference type="NCBI Taxonomy" id="3015171"/>
    <lineage>
        <taxon>Bacteria</taxon>
        <taxon>Pseudomonadati</taxon>
        <taxon>Pseudomonadota</taxon>
        <taxon>Alphaproteobacteria</taxon>
        <taxon>Hyphomicrobiales</taxon>
        <taxon>Phyllobacteriaceae</taxon>
        <taxon>Mesorhizobium</taxon>
    </lineage>
</organism>
<sequence>MGRATLIGFSAVAMWALLALLTDASGKVPPFLLSAITFSIGTGVGLVARLFMPASDRSQKIPPQVWVIGIAGLFGYHFFYFTALRNAPAVEASLIAYLWPLLIVLGSALMPGEKLAWNHVVGALLGLAGTVLIVTKGGGLAFDARYTFGYAMAAVCALLWSSYSLLSRRFPSVPTSIVTWFCAATAVLSLACHLALEETVLPDGAGQWLAVFGLGLMPVGAAFYAWDIGVKRGNIQVLGAASYAAPLLSTLVLIAAGVAEPSLRILAACVLITGGAALAAKSLFLRKPAATGSGAKASESGAGAPESGAGAPEGGARASEGGARA</sequence>
<evidence type="ECO:0000256" key="1">
    <source>
        <dbReference type="SAM" id="MobiDB-lite"/>
    </source>
</evidence>
<feature type="transmembrane region" description="Helical" evidence="2">
    <location>
        <begin position="89"/>
        <end position="109"/>
    </location>
</feature>
<dbReference type="EMBL" id="JAPYKS010000003">
    <property type="protein sequence ID" value="MEI9408054.1"/>
    <property type="molecule type" value="Genomic_DNA"/>
</dbReference>
<dbReference type="SUPFAM" id="SSF103481">
    <property type="entry name" value="Multidrug resistance efflux transporter EmrE"/>
    <property type="match status" value="1"/>
</dbReference>
<dbReference type="Gene3D" id="1.10.3730.20">
    <property type="match status" value="1"/>
</dbReference>
<accession>A0ABU8KT07</accession>
<evidence type="ECO:0000256" key="2">
    <source>
        <dbReference type="SAM" id="Phobius"/>
    </source>
</evidence>
<keyword evidence="2" id="KW-0472">Membrane</keyword>
<keyword evidence="2" id="KW-0812">Transmembrane</keyword>
<dbReference type="RefSeq" id="WP_337105219.1">
    <property type="nucleotide sequence ID" value="NZ_JAPYKS010000003.1"/>
</dbReference>
<feature type="transmembrane region" description="Helical" evidence="2">
    <location>
        <begin position="64"/>
        <end position="83"/>
    </location>
</feature>
<keyword evidence="2" id="KW-1133">Transmembrane helix</keyword>
<dbReference type="Pfam" id="PF00892">
    <property type="entry name" value="EamA"/>
    <property type="match status" value="2"/>
</dbReference>
<comment type="caution">
    <text evidence="4">The sequence shown here is derived from an EMBL/GenBank/DDBJ whole genome shotgun (WGS) entry which is preliminary data.</text>
</comment>
<feature type="region of interest" description="Disordered" evidence="1">
    <location>
        <begin position="292"/>
        <end position="325"/>
    </location>
</feature>
<dbReference type="InterPro" id="IPR000620">
    <property type="entry name" value="EamA_dom"/>
</dbReference>
<gene>
    <name evidence="4" type="ORF">O7A60_04610</name>
</gene>
<protein>
    <submittedName>
        <fullName evidence="4">EamA family transporter</fullName>
    </submittedName>
</protein>
<feature type="transmembrane region" description="Helical" evidence="2">
    <location>
        <begin position="178"/>
        <end position="196"/>
    </location>
</feature>
<name>A0ABU8KT07_9HYPH</name>
<keyword evidence="5" id="KW-1185">Reference proteome</keyword>
<feature type="domain" description="EamA" evidence="3">
    <location>
        <begin position="148"/>
        <end position="279"/>
    </location>
</feature>
<dbReference type="PANTHER" id="PTHR22911">
    <property type="entry name" value="ACYL-MALONYL CONDENSING ENZYME-RELATED"/>
    <property type="match status" value="1"/>
</dbReference>
<feature type="transmembrane region" description="Helical" evidence="2">
    <location>
        <begin position="147"/>
        <end position="166"/>
    </location>
</feature>
<feature type="transmembrane region" description="Helical" evidence="2">
    <location>
        <begin position="265"/>
        <end position="284"/>
    </location>
</feature>
<evidence type="ECO:0000313" key="4">
    <source>
        <dbReference type="EMBL" id="MEI9408054.1"/>
    </source>
</evidence>